<name>A0A009HJT5_ACIB9</name>
<accession>A0A009HJT5</accession>
<sequence length="43" mass="4959">MGIFTKFHRISDYLPNLEDLVNITITFCALQTKRLLGNVEADF</sequence>
<organism evidence="1 2">
    <name type="scientific">Acinetobacter baumannii (strain 1295743)</name>
    <dbReference type="NCBI Taxonomy" id="1310613"/>
    <lineage>
        <taxon>Bacteria</taxon>
        <taxon>Pseudomonadati</taxon>
        <taxon>Pseudomonadota</taxon>
        <taxon>Gammaproteobacteria</taxon>
        <taxon>Moraxellales</taxon>
        <taxon>Moraxellaceae</taxon>
        <taxon>Acinetobacter</taxon>
        <taxon>Acinetobacter calcoaceticus/baumannii complex</taxon>
    </lineage>
</organism>
<dbReference type="AlphaFoldDB" id="A0A009HJT5"/>
<evidence type="ECO:0000313" key="2">
    <source>
        <dbReference type="Proteomes" id="UP000020595"/>
    </source>
</evidence>
<comment type="caution">
    <text evidence="1">The sequence shown here is derived from an EMBL/GenBank/DDBJ whole genome shotgun (WGS) entry which is preliminary data.</text>
</comment>
<dbReference type="Proteomes" id="UP000020595">
    <property type="component" value="Unassembled WGS sequence"/>
</dbReference>
<dbReference type="EMBL" id="JEWH01000050">
    <property type="protein sequence ID" value="EXB04412.1"/>
    <property type="molecule type" value="Genomic_DNA"/>
</dbReference>
<gene>
    <name evidence="1" type="ORF">J512_3148</name>
</gene>
<reference evidence="1 2" key="1">
    <citation type="submission" date="2014-02" db="EMBL/GenBank/DDBJ databases">
        <title>Comparative genomics and transcriptomics to identify genetic mechanisms underlying the emergence of carbapenem resistant Acinetobacter baumannii (CRAb).</title>
        <authorList>
            <person name="Harris A.D."/>
            <person name="Johnson K.J."/>
            <person name="George J."/>
            <person name="Shefchek K."/>
            <person name="Daugherty S.C."/>
            <person name="Parankush S."/>
            <person name="Sadzewicz L."/>
            <person name="Tallon L."/>
            <person name="Sengamalay N."/>
            <person name="Hazen T.H."/>
            <person name="Rasko D.A."/>
        </authorList>
    </citation>
    <scope>NUCLEOTIDE SEQUENCE [LARGE SCALE GENOMIC DNA]</scope>
    <source>
        <strain evidence="1 2">1295743</strain>
    </source>
</reference>
<proteinExistence type="predicted"/>
<evidence type="ECO:0000313" key="1">
    <source>
        <dbReference type="EMBL" id="EXB04412.1"/>
    </source>
</evidence>
<protein>
    <submittedName>
        <fullName evidence="1">Uncharacterized protein</fullName>
    </submittedName>
</protein>